<keyword evidence="1" id="KW-0433">Leucine-rich repeat</keyword>
<evidence type="ECO:0000313" key="6">
    <source>
        <dbReference type="EMBL" id="CAD1825025.1"/>
    </source>
</evidence>
<protein>
    <recommendedName>
        <fullName evidence="5">Leucine-rich repeat-containing N-terminal plant-type domain-containing protein</fullName>
    </recommendedName>
</protein>
<proteinExistence type="predicted"/>
<evidence type="ECO:0000256" key="4">
    <source>
        <dbReference type="SAM" id="SignalP"/>
    </source>
</evidence>
<gene>
    <name evidence="6" type="ORF">CB5_LOCUS8236</name>
</gene>
<dbReference type="Pfam" id="PF00560">
    <property type="entry name" value="LRR_1"/>
    <property type="match status" value="1"/>
</dbReference>
<accession>A0A6V7P2F8</accession>
<dbReference type="AlphaFoldDB" id="A0A6V7P2F8"/>
<dbReference type="EMBL" id="LR862144">
    <property type="protein sequence ID" value="CAD1825025.1"/>
    <property type="molecule type" value="Genomic_DNA"/>
</dbReference>
<evidence type="ECO:0000256" key="1">
    <source>
        <dbReference type="ARBA" id="ARBA00022614"/>
    </source>
</evidence>
<dbReference type="Pfam" id="PF08263">
    <property type="entry name" value="LRRNT_2"/>
    <property type="match status" value="1"/>
</dbReference>
<dbReference type="PANTHER" id="PTHR48010:SF58">
    <property type="entry name" value="RECEPTOR PROTEIN KINASE-LIKE PROTEIN ZAR1"/>
    <property type="match status" value="1"/>
</dbReference>
<dbReference type="InterPro" id="IPR050994">
    <property type="entry name" value="At_inactive_RLKs"/>
</dbReference>
<keyword evidence="4" id="KW-0732">Signal</keyword>
<keyword evidence="2" id="KW-0677">Repeat</keyword>
<dbReference type="InterPro" id="IPR013210">
    <property type="entry name" value="LRR_N_plant-typ"/>
</dbReference>
<reference evidence="6" key="1">
    <citation type="submission" date="2020-07" db="EMBL/GenBank/DDBJ databases">
        <authorList>
            <person name="Lin J."/>
        </authorList>
    </citation>
    <scope>NUCLEOTIDE SEQUENCE</scope>
</reference>
<name>A0A6V7P2F8_ANACO</name>
<evidence type="ECO:0000256" key="2">
    <source>
        <dbReference type="ARBA" id="ARBA00022737"/>
    </source>
</evidence>
<evidence type="ECO:0000259" key="5">
    <source>
        <dbReference type="Pfam" id="PF08263"/>
    </source>
</evidence>
<sequence length="172" mass="18594">MRVKHTSLLLLFLIILLHHHHNTLFAAAAKNHFLLDHGHRRSIFQEKSSLLSFKSSLPLQSQSLLSNWNVSTLVCDFVGVVCDRWRLHVVRLQLGGLLVPGGGCLSPSLANLTALRELNLSDNLLTGPIPAGLSNLTALNKLDLSDNLLTAPSPPSSPTSLHSTSSTSPITS</sequence>
<dbReference type="InterPro" id="IPR032675">
    <property type="entry name" value="LRR_dom_sf"/>
</dbReference>
<organism evidence="6">
    <name type="scientific">Ananas comosus var. bracteatus</name>
    <name type="common">red pineapple</name>
    <dbReference type="NCBI Taxonomy" id="296719"/>
    <lineage>
        <taxon>Eukaryota</taxon>
        <taxon>Viridiplantae</taxon>
        <taxon>Streptophyta</taxon>
        <taxon>Embryophyta</taxon>
        <taxon>Tracheophyta</taxon>
        <taxon>Spermatophyta</taxon>
        <taxon>Magnoliopsida</taxon>
        <taxon>Liliopsida</taxon>
        <taxon>Poales</taxon>
        <taxon>Bromeliaceae</taxon>
        <taxon>Bromelioideae</taxon>
        <taxon>Ananas</taxon>
    </lineage>
</organism>
<dbReference type="InterPro" id="IPR001611">
    <property type="entry name" value="Leu-rich_rpt"/>
</dbReference>
<feature type="domain" description="Leucine-rich repeat-containing N-terminal plant-type" evidence="5">
    <location>
        <begin position="45"/>
        <end position="83"/>
    </location>
</feature>
<dbReference type="Gene3D" id="3.80.10.10">
    <property type="entry name" value="Ribonuclease Inhibitor"/>
    <property type="match status" value="1"/>
</dbReference>
<dbReference type="PANTHER" id="PTHR48010">
    <property type="entry name" value="OS05G0588300 PROTEIN"/>
    <property type="match status" value="1"/>
</dbReference>
<dbReference type="SUPFAM" id="SSF52058">
    <property type="entry name" value="L domain-like"/>
    <property type="match status" value="1"/>
</dbReference>
<evidence type="ECO:0000256" key="3">
    <source>
        <dbReference type="SAM" id="MobiDB-lite"/>
    </source>
</evidence>
<feature type="chain" id="PRO_5028262729" description="Leucine-rich repeat-containing N-terminal plant-type domain-containing protein" evidence="4">
    <location>
        <begin position="20"/>
        <end position="172"/>
    </location>
</feature>
<feature type="signal peptide" evidence="4">
    <location>
        <begin position="1"/>
        <end position="19"/>
    </location>
</feature>
<feature type="compositionally biased region" description="Low complexity" evidence="3">
    <location>
        <begin position="158"/>
        <end position="172"/>
    </location>
</feature>
<feature type="region of interest" description="Disordered" evidence="3">
    <location>
        <begin position="150"/>
        <end position="172"/>
    </location>
</feature>